<dbReference type="AlphaFoldDB" id="A0A8J2RZ53"/>
<reference evidence="2" key="1">
    <citation type="submission" date="2021-11" db="EMBL/GenBank/DDBJ databases">
        <authorList>
            <person name="Schell T."/>
        </authorList>
    </citation>
    <scope>NUCLEOTIDE SEQUENCE</scope>
    <source>
        <strain evidence="2">M5</strain>
    </source>
</reference>
<keyword evidence="1" id="KW-0175">Coiled coil</keyword>
<evidence type="ECO:0000313" key="3">
    <source>
        <dbReference type="Proteomes" id="UP000789390"/>
    </source>
</evidence>
<feature type="coiled-coil region" evidence="1">
    <location>
        <begin position="285"/>
        <end position="312"/>
    </location>
</feature>
<dbReference type="GO" id="GO:0051225">
    <property type="term" value="P:spindle assembly"/>
    <property type="evidence" value="ECO:0007669"/>
    <property type="project" value="InterPro"/>
</dbReference>
<dbReference type="EMBL" id="CAKKLH010000312">
    <property type="protein sequence ID" value="CAH0111246.1"/>
    <property type="molecule type" value="Genomic_DNA"/>
</dbReference>
<organism evidence="2 3">
    <name type="scientific">Daphnia galeata</name>
    <dbReference type="NCBI Taxonomy" id="27404"/>
    <lineage>
        <taxon>Eukaryota</taxon>
        <taxon>Metazoa</taxon>
        <taxon>Ecdysozoa</taxon>
        <taxon>Arthropoda</taxon>
        <taxon>Crustacea</taxon>
        <taxon>Branchiopoda</taxon>
        <taxon>Diplostraca</taxon>
        <taxon>Cladocera</taxon>
        <taxon>Anomopoda</taxon>
        <taxon>Daphniidae</taxon>
        <taxon>Daphnia</taxon>
    </lineage>
</organism>
<dbReference type="PANTHER" id="PTHR28588">
    <property type="entry name" value="HAUS AUGMIN-LIKE COMPLEX SUBUNIT 5"/>
    <property type="match status" value="1"/>
</dbReference>
<dbReference type="OrthoDB" id="2019614at2759"/>
<keyword evidence="3" id="KW-1185">Reference proteome</keyword>
<name>A0A8J2RZ53_9CRUS</name>
<dbReference type="Pfam" id="PF14817">
    <property type="entry name" value="HAUS5"/>
    <property type="match status" value="2"/>
</dbReference>
<dbReference type="GO" id="GO:0005813">
    <property type="term" value="C:centrosome"/>
    <property type="evidence" value="ECO:0007669"/>
    <property type="project" value="TreeGrafter"/>
</dbReference>
<dbReference type="GO" id="GO:0007098">
    <property type="term" value="P:centrosome cycle"/>
    <property type="evidence" value="ECO:0007669"/>
    <property type="project" value="TreeGrafter"/>
</dbReference>
<evidence type="ECO:0008006" key="4">
    <source>
        <dbReference type="Google" id="ProtNLM"/>
    </source>
</evidence>
<dbReference type="Proteomes" id="UP000789390">
    <property type="component" value="Unassembled WGS sequence"/>
</dbReference>
<accession>A0A8J2RZ53</accession>
<dbReference type="InterPro" id="IPR029131">
    <property type="entry name" value="HAUS5"/>
</dbReference>
<proteinExistence type="predicted"/>
<comment type="caution">
    <text evidence="2">The sequence shown here is derived from an EMBL/GenBank/DDBJ whole genome shotgun (WGS) entry which is preliminary data.</text>
</comment>
<evidence type="ECO:0000256" key="1">
    <source>
        <dbReference type="SAM" id="Coils"/>
    </source>
</evidence>
<dbReference type="PANTHER" id="PTHR28588:SF1">
    <property type="entry name" value="HAUS AUGMIN-LIKE COMPLEX SUBUNIT 5"/>
    <property type="match status" value="1"/>
</dbReference>
<gene>
    <name evidence="2" type="ORF">DGAL_LOCUS14884</name>
</gene>
<evidence type="ECO:0000313" key="2">
    <source>
        <dbReference type="EMBL" id="CAH0111246.1"/>
    </source>
</evidence>
<protein>
    <recommendedName>
        <fullName evidence="4">HAUS augmin-like complex subunit 5</fullName>
    </recommendedName>
</protein>
<dbReference type="GO" id="GO:0070652">
    <property type="term" value="C:HAUS complex"/>
    <property type="evidence" value="ECO:0007669"/>
    <property type="project" value="InterPro"/>
</dbReference>
<sequence>MTDVGQVASALENWAVQEMGFRNTQNKDGTDTNKSIDLSGICLGPMADIWMYIIKHVKNESTVQMIKGNLRLNSKAQTDDPKKLKLVSQRDKLRQEIAELKKSTSVLHESLTESKISVQDKEQELRKQQLAFRDFKRSSVILGSVNSNAEDCVKLLNQTTKEVEKHLQSLAPQIENEGDLERYKIDIENMCKLMQNSLNELLKEEPNIEKINATKMTVGNNLATLLETLPHPLFMKLIQEQQATEISSRNQKDLMIPTQNNIALDFIPDNVEPLQKLLCDLSWTYTDTQTRAKNAKEKAETLKKELIEVKAEILRCLNTNFGAEDPKLVAEHLKLIETEIQVAMRKGAIDGLRKILEESENFCTRYEARQADIEQKIVTIERNSRLSDHLTAIICTLARKRANNPNLLQQLANQSLRMVNEDFVAIHNTLSKTIQASKGNIIEKELELYQQLKPSQLFNVTVDKNLVPVNRLAIHRLLLTTESSVSGNHIGMTLKCLGLPQSLSVLHVMEAVGDKQLQIRKMEQALKWHKTRKSEIAEKHGLVWLENGLVHYNGLHLLCQLSKKLEDSWSSQEAALLPSLDLRQKRMEEALKYILDVEAALVDWCDEPAKLIDTGRRVNGKSLKQWSAEWKKSIALCLTYSHTNTSSRDQDRGSKMKTKWLDEIKSSVTRRWDISLDIHLQAMRRTDEKNLY</sequence>